<dbReference type="Pfam" id="PF16344">
    <property type="entry name" value="FecR_C"/>
    <property type="match status" value="1"/>
</dbReference>
<feature type="domain" description="FecR protein" evidence="2">
    <location>
        <begin position="134"/>
        <end position="228"/>
    </location>
</feature>
<gene>
    <name evidence="4" type="ORF">MNBD_BACTEROID01-2242</name>
</gene>
<name>A0A3B0U250_9ZZZZ</name>
<keyword evidence="1" id="KW-0472">Membrane</keyword>
<keyword evidence="1" id="KW-1133">Transmembrane helix</keyword>
<evidence type="ECO:0000313" key="4">
    <source>
        <dbReference type="EMBL" id="VAW18499.1"/>
    </source>
</evidence>
<evidence type="ECO:0000259" key="3">
    <source>
        <dbReference type="Pfam" id="PF16344"/>
    </source>
</evidence>
<dbReference type="InterPro" id="IPR006860">
    <property type="entry name" value="FecR"/>
</dbReference>
<dbReference type="Gene3D" id="3.55.50.30">
    <property type="match status" value="1"/>
</dbReference>
<evidence type="ECO:0000259" key="2">
    <source>
        <dbReference type="Pfam" id="PF04773"/>
    </source>
</evidence>
<feature type="transmembrane region" description="Helical" evidence="1">
    <location>
        <begin position="98"/>
        <end position="118"/>
    </location>
</feature>
<evidence type="ECO:0000256" key="1">
    <source>
        <dbReference type="SAM" id="Phobius"/>
    </source>
</evidence>
<dbReference type="PANTHER" id="PTHR30273:SF2">
    <property type="entry name" value="PROTEIN FECR"/>
    <property type="match status" value="1"/>
</dbReference>
<reference evidence="4" key="1">
    <citation type="submission" date="2018-06" db="EMBL/GenBank/DDBJ databases">
        <authorList>
            <person name="Zhirakovskaya E."/>
        </authorList>
    </citation>
    <scope>NUCLEOTIDE SEQUENCE</scope>
</reference>
<dbReference type="Gene3D" id="2.60.120.1440">
    <property type="match status" value="1"/>
</dbReference>
<keyword evidence="1" id="KW-0812">Transmembrane</keyword>
<dbReference type="PANTHER" id="PTHR30273">
    <property type="entry name" value="PERIPLASMIC SIGNAL SENSOR AND SIGMA FACTOR ACTIVATOR FECR-RELATED"/>
    <property type="match status" value="1"/>
</dbReference>
<protein>
    <submittedName>
        <fullName evidence="4">Anti-sigma factor</fullName>
    </submittedName>
</protein>
<sequence>MERPKDISILLTDKTFQKILSDWHELSEGKKVEVFKEYQVSQEDIEVLHRLWLGLEFKPFKQPEIEVENALNETVWKLAEKNISRVAQKPLRKLFENFARIAAVLILPILTFSIYLYFQNNNPTIINVTPQLVTIHAQPGTKTSFLLPDGSKVWLNAGSELTYPSYFNGKSRDISLSGEAYFEVVKNEKIPMVVSALGVEVKVYGTIFNIYAYPSESYVKTTLVEGSVSLSSSIGKFNGEEEFFIEPGQTVTFFKDTKELTVQNEDTFTHTAWKDGILVFRNNTFAEVLTRLSRRYNVDIELKDLSLSSIHLDAKFRDEDINQVLRLLSYTASFKYYYEKLKKLPDGTYAKSKIYIEKR</sequence>
<dbReference type="AlphaFoldDB" id="A0A3B0U250"/>
<dbReference type="Pfam" id="PF04773">
    <property type="entry name" value="FecR"/>
    <property type="match status" value="1"/>
</dbReference>
<dbReference type="InterPro" id="IPR012373">
    <property type="entry name" value="Ferrdict_sens_TM"/>
</dbReference>
<dbReference type="GO" id="GO:0016989">
    <property type="term" value="F:sigma factor antagonist activity"/>
    <property type="evidence" value="ECO:0007669"/>
    <property type="project" value="TreeGrafter"/>
</dbReference>
<accession>A0A3B0U250</accession>
<feature type="domain" description="Protein FecR C-terminal" evidence="3">
    <location>
        <begin position="278"/>
        <end position="337"/>
    </location>
</feature>
<organism evidence="4">
    <name type="scientific">hydrothermal vent metagenome</name>
    <dbReference type="NCBI Taxonomy" id="652676"/>
    <lineage>
        <taxon>unclassified sequences</taxon>
        <taxon>metagenomes</taxon>
        <taxon>ecological metagenomes</taxon>
    </lineage>
</organism>
<dbReference type="InterPro" id="IPR032508">
    <property type="entry name" value="FecR_C"/>
</dbReference>
<dbReference type="EMBL" id="UOEP01000088">
    <property type="protein sequence ID" value="VAW18499.1"/>
    <property type="molecule type" value="Genomic_DNA"/>
</dbReference>
<proteinExistence type="predicted"/>